<feature type="transmembrane region" description="Helical" evidence="1">
    <location>
        <begin position="12"/>
        <end position="33"/>
    </location>
</feature>
<gene>
    <name evidence="4" type="ORF">R77569_02673</name>
    <name evidence="3" type="ORF">R77591_02567</name>
</gene>
<protein>
    <recommendedName>
        <fullName evidence="2">PilX/PilW C-terminal domain-containing protein</fullName>
    </recommendedName>
</protein>
<dbReference type="EMBL" id="CATVXE010000010">
    <property type="protein sequence ID" value="CAJ0684744.1"/>
    <property type="molecule type" value="Genomic_DNA"/>
</dbReference>
<evidence type="ECO:0000259" key="2">
    <source>
        <dbReference type="Pfam" id="PF13681"/>
    </source>
</evidence>
<keyword evidence="1" id="KW-1133">Transmembrane helix</keyword>
<dbReference type="Pfam" id="PF13681">
    <property type="entry name" value="PilX"/>
    <property type="match status" value="1"/>
</dbReference>
<accession>A0AAD2APD0</accession>
<evidence type="ECO:0000313" key="5">
    <source>
        <dbReference type="Proteomes" id="UP001190002"/>
    </source>
</evidence>
<dbReference type="RefSeq" id="WP_104565368.1">
    <property type="nucleotide sequence ID" value="NZ_CATVXE010000010.1"/>
</dbReference>
<comment type="caution">
    <text evidence="3">The sequence shown here is derived from an EMBL/GenBank/DDBJ whole genome shotgun (WGS) entry which is preliminary data.</text>
</comment>
<sequence>MLSRPAKAHGFSMIAVVGTLLIIGLLMLTALHLSQDHLRRATLSADRAVALREAESALAAAECEIAIATGTPYRSEGCRGTPDAARIAALNPVTLSGFAPGACGHGVAQGLCWPLQGESAAALAQLAGSDTHAMTLAPSHAAGKRKTTPARYVIEPIPDALPGQWMHAGAPRTPWLFRITAIGFGPTSVDSDGNAEDTLVNVMLQTVYRPRLAEP</sequence>
<keyword evidence="1" id="KW-0472">Membrane</keyword>
<evidence type="ECO:0000313" key="3">
    <source>
        <dbReference type="EMBL" id="CAJ0684744.1"/>
    </source>
</evidence>
<keyword evidence="6" id="KW-1185">Reference proteome</keyword>
<reference evidence="3 6" key="1">
    <citation type="submission" date="2023-07" db="EMBL/GenBank/DDBJ databases">
        <authorList>
            <person name="Peeters C."/>
        </authorList>
    </citation>
    <scope>NUCLEOTIDE SEQUENCE</scope>
    <source>
        <strain evidence="4 6">R-77569</strain>
        <strain evidence="3">R-77591</strain>
    </source>
</reference>
<dbReference type="AlphaFoldDB" id="A0AAD2APD0"/>
<evidence type="ECO:0000313" key="4">
    <source>
        <dbReference type="EMBL" id="CAJ0875019.1"/>
    </source>
</evidence>
<dbReference type="Proteomes" id="UP001190452">
    <property type="component" value="Unassembled WGS sequence"/>
</dbReference>
<dbReference type="InterPro" id="IPR025205">
    <property type="entry name" value="PilX/PilW_C"/>
</dbReference>
<name>A0AAD2APD0_9RALS</name>
<proteinExistence type="predicted"/>
<organism evidence="3 5">
    <name type="scientific">Ralstonia mannitolilytica</name>
    <dbReference type="NCBI Taxonomy" id="105219"/>
    <lineage>
        <taxon>Bacteria</taxon>
        <taxon>Pseudomonadati</taxon>
        <taxon>Pseudomonadota</taxon>
        <taxon>Betaproteobacteria</taxon>
        <taxon>Burkholderiales</taxon>
        <taxon>Burkholderiaceae</taxon>
        <taxon>Ralstonia</taxon>
    </lineage>
</organism>
<dbReference type="EMBL" id="CAUDKV010000010">
    <property type="protein sequence ID" value="CAJ0875019.1"/>
    <property type="molecule type" value="Genomic_DNA"/>
</dbReference>
<dbReference type="Proteomes" id="UP001190002">
    <property type="component" value="Unassembled WGS sequence"/>
</dbReference>
<feature type="domain" description="PilX/PilW C-terminal" evidence="2">
    <location>
        <begin position="142"/>
        <end position="209"/>
    </location>
</feature>
<evidence type="ECO:0000256" key="1">
    <source>
        <dbReference type="SAM" id="Phobius"/>
    </source>
</evidence>
<evidence type="ECO:0000313" key="6">
    <source>
        <dbReference type="Proteomes" id="UP001190452"/>
    </source>
</evidence>
<keyword evidence="1" id="KW-0812">Transmembrane</keyword>